<evidence type="ECO:0000256" key="8">
    <source>
        <dbReference type="RuleBase" id="RU363058"/>
    </source>
</evidence>
<feature type="compositionally biased region" description="Polar residues" evidence="9">
    <location>
        <begin position="259"/>
        <end position="268"/>
    </location>
</feature>
<dbReference type="Proteomes" id="UP000678499">
    <property type="component" value="Unassembled WGS sequence"/>
</dbReference>
<keyword evidence="3 8" id="KW-0813">Transport</keyword>
<feature type="transmembrane region" description="Helical" evidence="8">
    <location>
        <begin position="468"/>
        <end position="485"/>
    </location>
</feature>
<keyword evidence="4 8" id="KW-0592">Phosphate transport</keyword>
<comment type="function">
    <text evidence="8">Sodium-phosphate symporter.</text>
</comment>
<evidence type="ECO:0000256" key="6">
    <source>
        <dbReference type="ARBA" id="ARBA00022989"/>
    </source>
</evidence>
<organism evidence="11">
    <name type="scientific">Notodromas monacha</name>
    <dbReference type="NCBI Taxonomy" id="399045"/>
    <lineage>
        <taxon>Eukaryota</taxon>
        <taxon>Metazoa</taxon>
        <taxon>Ecdysozoa</taxon>
        <taxon>Arthropoda</taxon>
        <taxon>Crustacea</taxon>
        <taxon>Oligostraca</taxon>
        <taxon>Ostracoda</taxon>
        <taxon>Podocopa</taxon>
        <taxon>Podocopida</taxon>
        <taxon>Cypridocopina</taxon>
        <taxon>Cypridoidea</taxon>
        <taxon>Cyprididae</taxon>
        <taxon>Notodromas</taxon>
    </lineage>
</organism>
<feature type="transmembrane region" description="Helical" evidence="8">
    <location>
        <begin position="141"/>
        <end position="163"/>
    </location>
</feature>
<keyword evidence="5 8" id="KW-0812">Transmembrane</keyword>
<evidence type="ECO:0000256" key="7">
    <source>
        <dbReference type="ARBA" id="ARBA00023136"/>
    </source>
</evidence>
<evidence type="ECO:0000256" key="5">
    <source>
        <dbReference type="ARBA" id="ARBA00022692"/>
    </source>
</evidence>
<comment type="similarity">
    <text evidence="2 8">Belongs to the inorganic phosphate transporter (PiT) (TC 2.A.20) family.</text>
</comment>
<feature type="region of interest" description="Disordered" evidence="9">
    <location>
        <begin position="223"/>
        <end position="268"/>
    </location>
</feature>
<feature type="transmembrane region" description="Helical" evidence="8">
    <location>
        <begin position="89"/>
        <end position="121"/>
    </location>
</feature>
<comment type="subcellular location">
    <subcellularLocation>
        <location evidence="1 8">Membrane</location>
        <topology evidence="1 8">Multi-pass membrane protein</topology>
    </subcellularLocation>
</comment>
<evidence type="ECO:0000256" key="4">
    <source>
        <dbReference type="ARBA" id="ARBA00022592"/>
    </source>
</evidence>
<feature type="region of interest" description="Disordered" evidence="9">
    <location>
        <begin position="307"/>
        <end position="331"/>
    </location>
</feature>
<evidence type="ECO:0000313" key="11">
    <source>
        <dbReference type="EMBL" id="CAD7280706.1"/>
    </source>
</evidence>
<keyword evidence="12" id="KW-1185">Reference proteome</keyword>
<feature type="transmembrane region" description="Helical" evidence="8">
    <location>
        <begin position="49"/>
        <end position="68"/>
    </location>
</feature>
<evidence type="ECO:0000256" key="10">
    <source>
        <dbReference type="SAM" id="SignalP"/>
    </source>
</evidence>
<dbReference type="PANTHER" id="PTHR11101:SF80">
    <property type="entry name" value="PHOSPHATE TRANSPORTER"/>
    <property type="match status" value="1"/>
</dbReference>
<keyword evidence="6 8" id="KW-1133">Transmembrane helix</keyword>
<dbReference type="InterPro" id="IPR001204">
    <property type="entry name" value="Phos_transporter"/>
</dbReference>
<dbReference type="AlphaFoldDB" id="A0A7R9BSF7"/>
<feature type="compositionally biased region" description="Basic residues" evidence="9">
    <location>
        <begin position="231"/>
        <end position="242"/>
    </location>
</feature>
<dbReference type="EMBL" id="OA884374">
    <property type="protein sequence ID" value="CAD7280706.1"/>
    <property type="molecule type" value="Genomic_DNA"/>
</dbReference>
<feature type="compositionally biased region" description="Basic and acidic residues" evidence="9">
    <location>
        <begin position="249"/>
        <end position="258"/>
    </location>
</feature>
<keyword evidence="10" id="KW-0732">Signal</keyword>
<dbReference type="PANTHER" id="PTHR11101">
    <property type="entry name" value="PHOSPHATE TRANSPORTER"/>
    <property type="match status" value="1"/>
</dbReference>
<dbReference type="EMBL" id="CAJPEX010002337">
    <property type="protein sequence ID" value="CAG0920858.1"/>
    <property type="molecule type" value="Genomic_DNA"/>
</dbReference>
<evidence type="ECO:0000256" key="3">
    <source>
        <dbReference type="ARBA" id="ARBA00022448"/>
    </source>
</evidence>
<protein>
    <recommendedName>
        <fullName evidence="8">Phosphate transporter</fullName>
    </recommendedName>
</protein>
<dbReference type="GO" id="GO:0035435">
    <property type="term" value="P:phosphate ion transmembrane transport"/>
    <property type="evidence" value="ECO:0007669"/>
    <property type="project" value="TreeGrafter"/>
</dbReference>
<feature type="transmembrane region" description="Helical" evidence="8">
    <location>
        <begin position="388"/>
        <end position="406"/>
    </location>
</feature>
<accession>A0A7R9BSF7</accession>
<keyword evidence="7 8" id="KW-0472">Membrane</keyword>
<feature type="transmembrane region" description="Helical" evidence="8">
    <location>
        <begin position="558"/>
        <end position="581"/>
    </location>
</feature>
<sequence length="585" mass="62577">MEPFSSELLPLVVAGFIIALLLALASGANDIANSFGTSVGSGALTLNKAFILATIFELAGVSLVGYKVSDTMRKGIIDVNMYNNTEKELMYGSLAALAASWILSPLLSGAVSAFVYALIYFAILRRKHSLKAVLLLDRVPWWGSLLAAVIIGAIVAAIVRLFVVPKLRKKTDHSGSFSRKICELISKQKALCENSPSPEKDIAPVVRFSGDSGVTSISDKHLVNGTNATHNNHHDHHQHHLSHPLSDQNHSDPKETESKSPMSSQNGCKCNESVCSGSTTNDTTQLNKSSVACGCVVIDCAGVPSDPGNSTSTEVHAPRQSRPSLGLQLSEEDSNPADPIFSFLQILTACFGSFAHGGNDVSNTIGPLVALWLIYTEGNVAQKAETPVYILLYGGVGMVIGLWIWGRRLSEEDSNPADPIFSFLQILTACFGSFAHGGNDVSNTIGPLVALWLIYTEGNVAQKAETPVYILLYGGVGMVIGLWIWGRRVIETIGTDLTHITPHSGFTIEIGSAMTVLLASKIGLPISTTHCKVGSVVIVGSIVHKFQQGVQWSIFRNILLAWIVTVPVAGGISSLLMWLFLSFGL</sequence>
<dbReference type="OrthoDB" id="260807at2759"/>
<dbReference type="Pfam" id="PF01384">
    <property type="entry name" value="PHO4"/>
    <property type="match status" value="2"/>
</dbReference>
<dbReference type="GO" id="GO:0005315">
    <property type="term" value="F:phosphate transmembrane transporter activity"/>
    <property type="evidence" value="ECO:0007669"/>
    <property type="project" value="InterPro"/>
</dbReference>
<reference evidence="11" key="1">
    <citation type="submission" date="2020-11" db="EMBL/GenBank/DDBJ databases">
        <authorList>
            <person name="Tran Van P."/>
        </authorList>
    </citation>
    <scope>NUCLEOTIDE SEQUENCE</scope>
</reference>
<gene>
    <name evidence="11" type="ORF">NMOB1V02_LOCUS8363</name>
</gene>
<evidence type="ECO:0000256" key="1">
    <source>
        <dbReference type="ARBA" id="ARBA00004141"/>
    </source>
</evidence>
<proteinExistence type="inferred from homology"/>
<dbReference type="GO" id="GO:0016020">
    <property type="term" value="C:membrane"/>
    <property type="evidence" value="ECO:0007669"/>
    <property type="project" value="UniProtKB-SubCell"/>
</dbReference>
<feature type="signal peptide" evidence="10">
    <location>
        <begin position="1"/>
        <end position="27"/>
    </location>
</feature>
<evidence type="ECO:0000256" key="2">
    <source>
        <dbReference type="ARBA" id="ARBA00009916"/>
    </source>
</evidence>
<name>A0A7R9BSF7_9CRUS</name>
<evidence type="ECO:0000256" key="9">
    <source>
        <dbReference type="SAM" id="MobiDB-lite"/>
    </source>
</evidence>
<evidence type="ECO:0000313" key="12">
    <source>
        <dbReference type="Proteomes" id="UP000678499"/>
    </source>
</evidence>
<feature type="chain" id="PRO_5036402978" description="Phosphate transporter" evidence="10">
    <location>
        <begin position="28"/>
        <end position="585"/>
    </location>
</feature>